<dbReference type="PANTHER" id="PTHR42776:SF27">
    <property type="entry name" value="DIPEPTIDYL PEPTIDASE FAMILY MEMBER 6"/>
    <property type="match status" value="1"/>
</dbReference>
<dbReference type="GeneID" id="56037533"/>
<gene>
    <name evidence="4" type="ORF">HUG12_08700</name>
</gene>
<dbReference type="Gene3D" id="2.120.10.30">
    <property type="entry name" value="TolB, C-terminal domain"/>
    <property type="match status" value="1"/>
</dbReference>
<dbReference type="Pfam" id="PF00326">
    <property type="entry name" value="Peptidase_S9"/>
    <property type="match status" value="1"/>
</dbReference>
<dbReference type="InterPro" id="IPR029058">
    <property type="entry name" value="AB_hydrolase_fold"/>
</dbReference>
<name>A0A7D5QAJ5_9EURY</name>
<dbReference type="InterPro" id="IPR001375">
    <property type="entry name" value="Peptidase_S9_cat"/>
</dbReference>
<accession>A0A7D5QAJ5</accession>
<dbReference type="SUPFAM" id="SSF53474">
    <property type="entry name" value="alpha/beta-Hydrolases"/>
    <property type="match status" value="1"/>
</dbReference>
<dbReference type="GO" id="GO:0004252">
    <property type="term" value="F:serine-type endopeptidase activity"/>
    <property type="evidence" value="ECO:0007669"/>
    <property type="project" value="TreeGrafter"/>
</dbReference>
<keyword evidence="5" id="KW-1185">Reference proteome</keyword>
<reference evidence="4 5" key="1">
    <citation type="submission" date="2020-06" db="EMBL/GenBank/DDBJ databases">
        <title>NJ-3-1, isolated from saline soil.</title>
        <authorList>
            <person name="Cui H.L."/>
            <person name="Shi X."/>
        </authorList>
    </citation>
    <scope>NUCLEOTIDE SEQUENCE [LARGE SCALE GENOMIC DNA]</scope>
    <source>
        <strain evidence="4 5">NJ-3-1</strain>
    </source>
</reference>
<dbReference type="RefSeq" id="WP_179268383.1">
    <property type="nucleotide sequence ID" value="NZ_CP058579.1"/>
</dbReference>
<evidence type="ECO:0000313" key="4">
    <source>
        <dbReference type="EMBL" id="QLG61798.1"/>
    </source>
</evidence>
<feature type="domain" description="Peptidase S9 prolyl oligopeptidase catalytic" evidence="3">
    <location>
        <begin position="419"/>
        <end position="633"/>
    </location>
</feature>
<dbReference type="EMBL" id="CP058579">
    <property type="protein sequence ID" value="QLG61798.1"/>
    <property type="molecule type" value="Genomic_DNA"/>
</dbReference>
<keyword evidence="1" id="KW-0378">Hydrolase</keyword>
<dbReference type="PANTHER" id="PTHR42776">
    <property type="entry name" value="SERINE PEPTIDASE S9 FAMILY MEMBER"/>
    <property type="match status" value="1"/>
</dbReference>
<evidence type="ECO:0000313" key="5">
    <source>
        <dbReference type="Proteomes" id="UP000509626"/>
    </source>
</evidence>
<dbReference type="OrthoDB" id="25019at2157"/>
<dbReference type="Gene3D" id="3.40.50.1820">
    <property type="entry name" value="alpha/beta hydrolase"/>
    <property type="match status" value="1"/>
</dbReference>
<evidence type="ECO:0000259" key="3">
    <source>
        <dbReference type="Pfam" id="PF00326"/>
    </source>
</evidence>
<dbReference type="GO" id="GO:0006508">
    <property type="term" value="P:proteolysis"/>
    <property type="evidence" value="ECO:0007669"/>
    <property type="project" value="InterPro"/>
</dbReference>
<protein>
    <submittedName>
        <fullName evidence="4">S9 family peptidase</fullName>
    </submittedName>
</protein>
<evidence type="ECO:0000256" key="1">
    <source>
        <dbReference type="ARBA" id="ARBA00022801"/>
    </source>
</evidence>
<dbReference type="KEGG" id="halu:HUG12_08700"/>
<dbReference type="Proteomes" id="UP000509626">
    <property type="component" value="Chromosome"/>
</dbReference>
<dbReference type="InterPro" id="IPR011042">
    <property type="entry name" value="6-blade_b-propeller_TolB-like"/>
</dbReference>
<dbReference type="SUPFAM" id="SSF69304">
    <property type="entry name" value="Tricorn protease N-terminal domain"/>
    <property type="match status" value="1"/>
</dbReference>
<sequence>MSDTLQELAELPTMAHPTVAPDGDEIALYYDVDGRNELYRLDPETGELVRWSDGEVPRNVIHGIEWSADGERVFFHLDDDGDEQNDVFVIDRDGAVEPVIRQDGQVSLHSVGEDGETLLFGSNRDGQMNVYRHDLPTDETTKLTDYDRAVWTATLSPDCEQVAYATNESDDYDNVDVYVANVGRSATESRPAAGGDADGSDPRNLGIGETGAEAIPADWRPDGDALLVSDNTPGRTRAGVYDLEADEVTWLGDGAYEEEPGFFMPDGERVVVTRTRGASVVPVVYDVATGEGDEFDVPDGVATFGRGFAGGEWILDDDRVLLMHTTPTRRPELLAYDPGTDEYTTVIEAEYGPFSPDDFVDAEYLTFRSDGVPETSQRAVEHDPYDELEIGAILYDSGERPSPLVVNPHGGPRGRDTLSFGYRTQFLLSRGFSVLQVNYRGSTGRGREFVEELYDDWGGAEQGDVAAAAEHVLDEHDWLDEDRVVVYGGSYGGYSAYWQLVQFPDLYAAGVAWVGVSDLEDMYENTMPHFRSELMVKYLGHPDENPGLYEDRSPSTHAANVDAPLLLVHGVNDPRVPVSQARIFRDAMDRAGFEAGEDYEYEELGEEGHGSTDIDNKARSLRLLDDFLDRRVGTASAESAAADD</sequence>
<feature type="region of interest" description="Disordered" evidence="2">
    <location>
        <begin position="186"/>
        <end position="219"/>
    </location>
</feature>
<organism evidence="4 5">
    <name type="scientific">Halorarum salinum</name>
    <dbReference type="NCBI Taxonomy" id="2743089"/>
    <lineage>
        <taxon>Archaea</taxon>
        <taxon>Methanobacteriati</taxon>
        <taxon>Methanobacteriota</taxon>
        <taxon>Stenosarchaea group</taxon>
        <taxon>Halobacteria</taxon>
        <taxon>Halobacteriales</taxon>
        <taxon>Haloferacaceae</taxon>
        <taxon>Halorarum</taxon>
    </lineage>
</organism>
<dbReference type="AlphaFoldDB" id="A0A7D5QAJ5"/>
<proteinExistence type="predicted"/>
<evidence type="ECO:0000256" key="2">
    <source>
        <dbReference type="SAM" id="MobiDB-lite"/>
    </source>
</evidence>